<dbReference type="Proteomes" id="UP000011724">
    <property type="component" value="Chromosome"/>
</dbReference>
<dbReference type="AlphaFoldDB" id="M1WMX1"/>
<dbReference type="RefSeq" id="WP_015416072.1">
    <property type="nucleotide sequence ID" value="NC_020409.1"/>
</dbReference>
<dbReference type="eggNOG" id="COG4641">
    <property type="taxonomic scope" value="Bacteria"/>
</dbReference>
<dbReference type="SUPFAM" id="SSF53756">
    <property type="entry name" value="UDP-Glycosyltransferase/glycogen phosphorylase"/>
    <property type="match status" value="1"/>
</dbReference>
<sequence>MPSRTVAWIGGLYFQAQIKELGLQITHIPMETPAPLTWENILTATGTSPDVVVYADRSLPPPLIGVENFPCTTIFYAVDSHIHTWYPAYAQAFDLAAVSLRDHMPRFRLRLRDEQVIWLPPYPLRHEHPPSEAVAKKWDVLFVGKVDRETTPERFLFLKELKARLPNLEIRQGDFATLFPQARIVLNFAEHGDLNFRVFESLATGACLVTPEIGHGQSRLFIDGKHLVTYPQDDMDQLIDILCSLLADPDRRESLALAGANIIDEHHRATHRAQTLVNALNALPAEGISSRLQKADFIRTKYLRLVYLHWAEAYADSPLGALYLKASMDILRR</sequence>
<feature type="domain" description="Spore protein YkvP/CgeB glycosyl transferase-like" evidence="1">
    <location>
        <begin position="170"/>
        <end position="277"/>
    </location>
</feature>
<dbReference type="KEGG" id="dpi:BN4_12797"/>
<dbReference type="EMBL" id="FO203427">
    <property type="protein sequence ID" value="CCH50030.1"/>
    <property type="molecule type" value="Genomic_DNA"/>
</dbReference>
<dbReference type="Gene3D" id="3.40.50.2000">
    <property type="entry name" value="Glycogen Phosphorylase B"/>
    <property type="match status" value="1"/>
</dbReference>
<keyword evidence="3" id="KW-1185">Reference proteome</keyword>
<accession>M1WMX1</accession>
<evidence type="ECO:0000313" key="2">
    <source>
        <dbReference type="EMBL" id="CCH50030.1"/>
    </source>
</evidence>
<organism evidence="2 3">
    <name type="scientific">Pseudodesulfovibrio piezophilus (strain DSM 21447 / JCM 15486 / C1TLV30)</name>
    <name type="common">Desulfovibrio piezophilus</name>
    <dbReference type="NCBI Taxonomy" id="1322246"/>
    <lineage>
        <taxon>Bacteria</taxon>
        <taxon>Pseudomonadati</taxon>
        <taxon>Thermodesulfobacteriota</taxon>
        <taxon>Desulfovibrionia</taxon>
        <taxon>Desulfovibrionales</taxon>
        <taxon>Desulfovibrionaceae</taxon>
    </lineage>
</organism>
<reference evidence="2 3" key="1">
    <citation type="journal article" date="2013" name="PLoS ONE">
        <title>The first genomic and proteomic characterization of a deep-sea sulfate reducer: insights into the piezophilic lifestyle of Desulfovibrio piezophilus.</title>
        <authorList>
            <person name="Pradel N."/>
            <person name="Ji B."/>
            <person name="Gimenez G."/>
            <person name="Talla E."/>
            <person name="Lenoble P."/>
            <person name="Garel M."/>
            <person name="Tamburini C."/>
            <person name="Fourquet P."/>
            <person name="Lebrun R."/>
            <person name="Bertin P."/>
            <person name="Denis Y."/>
            <person name="Pophillat M."/>
            <person name="Barbe V."/>
            <person name="Ollivier B."/>
            <person name="Dolla A."/>
        </authorList>
    </citation>
    <scope>NUCLEOTIDE SEQUENCE [LARGE SCALE GENOMIC DNA]</scope>
    <source>
        <strain evidence="3">DSM 10523 / SB164P1</strain>
    </source>
</reference>
<protein>
    <recommendedName>
        <fullName evidence="1">Spore protein YkvP/CgeB glycosyl transferase-like domain-containing protein</fullName>
    </recommendedName>
</protein>
<reference evidence="3" key="2">
    <citation type="journal article" date="2013" name="Stand. Genomic Sci.">
        <title>Complete genome sequence of Desulfocapsa sulfexigens, a marine deltaproteobacterium specialized in disproportionating inorganic sulfur compounds.</title>
        <authorList>
            <person name="Finster K.W."/>
            <person name="Kjeldsen K.U."/>
            <person name="Kube M."/>
            <person name="Reinhardt R."/>
            <person name="Mussmann M."/>
            <person name="Amann R."/>
            <person name="Schreiber L."/>
        </authorList>
    </citation>
    <scope>NUCLEOTIDE SEQUENCE [LARGE SCALE GENOMIC DNA]</scope>
    <source>
        <strain evidence="3">DSM 10523 / SB164P1</strain>
    </source>
</reference>
<name>M1WMX1_PSEP2</name>
<dbReference type="InterPro" id="IPR055259">
    <property type="entry name" value="YkvP/CgeB_Glyco_trans-like"/>
</dbReference>
<gene>
    <name evidence="2" type="ordered locus">BN4_12797</name>
</gene>
<dbReference type="PATRIC" id="fig|879567.3.peg.3003"/>
<dbReference type="STRING" id="1322246.BN4_12797"/>
<dbReference type="HOGENOM" id="CLU_838687_0_0_7"/>
<evidence type="ECO:0000259" key="1">
    <source>
        <dbReference type="Pfam" id="PF13524"/>
    </source>
</evidence>
<dbReference type="Pfam" id="PF13524">
    <property type="entry name" value="Glyco_trans_1_2"/>
    <property type="match status" value="1"/>
</dbReference>
<dbReference type="BioCyc" id="DPIE1322246:BN4_RS14055-MONOMER"/>
<evidence type="ECO:0000313" key="3">
    <source>
        <dbReference type="Proteomes" id="UP000011724"/>
    </source>
</evidence>
<proteinExistence type="predicted"/>